<dbReference type="InterPro" id="IPR046797">
    <property type="entry name" value="PDDEXK_12"/>
</dbReference>
<evidence type="ECO:0000259" key="1">
    <source>
        <dbReference type="Pfam" id="PF20516"/>
    </source>
</evidence>
<comment type="caution">
    <text evidence="2">The sequence shown here is derived from an EMBL/GenBank/DDBJ whole genome shotgun (WGS) entry which is preliminary data.</text>
</comment>
<dbReference type="Proteomes" id="UP000799536">
    <property type="component" value="Unassembled WGS sequence"/>
</dbReference>
<accession>A0A9P4JT01</accession>
<gene>
    <name evidence="2" type="ORF">GQ43DRAFT_485881</name>
</gene>
<reference evidence="2" key="1">
    <citation type="journal article" date="2020" name="Stud. Mycol.">
        <title>101 Dothideomycetes genomes: a test case for predicting lifestyles and emergence of pathogens.</title>
        <authorList>
            <person name="Haridas S."/>
            <person name="Albert R."/>
            <person name="Binder M."/>
            <person name="Bloem J."/>
            <person name="Labutti K."/>
            <person name="Salamov A."/>
            <person name="Andreopoulos B."/>
            <person name="Baker S."/>
            <person name="Barry K."/>
            <person name="Bills G."/>
            <person name="Bluhm B."/>
            <person name="Cannon C."/>
            <person name="Castanera R."/>
            <person name="Culley D."/>
            <person name="Daum C."/>
            <person name="Ezra D."/>
            <person name="Gonzalez J."/>
            <person name="Henrissat B."/>
            <person name="Kuo A."/>
            <person name="Liang C."/>
            <person name="Lipzen A."/>
            <person name="Lutzoni F."/>
            <person name="Magnuson J."/>
            <person name="Mondo S."/>
            <person name="Nolan M."/>
            <person name="Ohm R."/>
            <person name="Pangilinan J."/>
            <person name="Park H.-J."/>
            <person name="Ramirez L."/>
            <person name="Alfaro M."/>
            <person name="Sun H."/>
            <person name="Tritt A."/>
            <person name="Yoshinaga Y."/>
            <person name="Zwiers L.-H."/>
            <person name="Turgeon B."/>
            <person name="Goodwin S."/>
            <person name="Spatafora J."/>
            <person name="Crous P."/>
            <person name="Grigoriev I."/>
        </authorList>
    </citation>
    <scope>NUCLEOTIDE SEQUENCE</scope>
    <source>
        <strain evidence="2">ATCC 74209</strain>
    </source>
</reference>
<organism evidence="2 3">
    <name type="scientific">Delitschia confertaspora ATCC 74209</name>
    <dbReference type="NCBI Taxonomy" id="1513339"/>
    <lineage>
        <taxon>Eukaryota</taxon>
        <taxon>Fungi</taxon>
        <taxon>Dikarya</taxon>
        <taxon>Ascomycota</taxon>
        <taxon>Pezizomycotina</taxon>
        <taxon>Dothideomycetes</taxon>
        <taxon>Pleosporomycetidae</taxon>
        <taxon>Pleosporales</taxon>
        <taxon>Delitschiaceae</taxon>
        <taxon>Delitschia</taxon>
    </lineage>
</organism>
<evidence type="ECO:0000313" key="3">
    <source>
        <dbReference type="Proteomes" id="UP000799536"/>
    </source>
</evidence>
<proteinExistence type="predicted"/>
<keyword evidence="3" id="KW-1185">Reference proteome</keyword>
<evidence type="ECO:0000313" key="2">
    <source>
        <dbReference type="EMBL" id="KAF2202033.1"/>
    </source>
</evidence>
<dbReference type="AlphaFoldDB" id="A0A9P4JT01"/>
<name>A0A9P4JT01_9PLEO</name>
<dbReference type="OrthoDB" id="5244165at2759"/>
<feature type="domain" description="PD-(D/E)XK nuclease-like" evidence="1">
    <location>
        <begin position="285"/>
        <end position="367"/>
    </location>
</feature>
<dbReference type="Pfam" id="PF20516">
    <property type="entry name" value="PDDEXK_12"/>
    <property type="match status" value="1"/>
</dbReference>
<protein>
    <recommendedName>
        <fullName evidence="1">PD-(D/E)XK nuclease-like domain-containing protein</fullName>
    </recommendedName>
</protein>
<sequence>MVFNKEQCHAYIADLHKEAHGCNPSTCTRGPPIVEAAVGVPKFPPFQFTTSDVAFTPSGSRSGMRTDYEEGRHVRKILIHYEKDDPAPADLSWLNGLMNKLDPWVDYVHEWKDSLWEASKDLDHPLHALMEELKPLSRMEGIFPNAIKPCLPRRYNPNRYGRAPVPDPVGRDDKWEHDRIRRIHHATSALWTTFAPESKHWHDDVTIPLLQLALCFTNNIKIVHHSPRSPTHRRANNLIPVRLAIQPQIDNIPEAFKDMNFAGIFIATSHCEDPRLEFGARISVTHKRLHALFGHDIIIPPIPLVLTTGERWELWWALQDENRAGILGVEILEGIEFGAFHSMEMVGIYQAIAVLRALGRWLDTEWRAWIEGRMKRLIGEMMEEVKKEGNVNGKEKRDDRTTRSFP</sequence>
<dbReference type="EMBL" id="ML993952">
    <property type="protein sequence ID" value="KAF2202033.1"/>
    <property type="molecule type" value="Genomic_DNA"/>
</dbReference>